<reference evidence="2" key="1">
    <citation type="submission" date="2020-03" db="EMBL/GenBank/DDBJ databases">
        <title>Draft Genome Sequence of Cylindrodendrum hubeiense.</title>
        <authorList>
            <person name="Buettner E."/>
            <person name="Kellner H."/>
        </authorList>
    </citation>
    <scope>NUCLEOTIDE SEQUENCE</scope>
    <source>
        <strain evidence="2">IHI 201604</strain>
    </source>
</reference>
<name>A0A9P5LB82_9HYPO</name>
<comment type="caution">
    <text evidence="2">The sequence shown here is derived from an EMBL/GenBank/DDBJ whole genome shotgun (WGS) entry which is preliminary data.</text>
</comment>
<protein>
    <submittedName>
        <fullName evidence="2">Uncharacterized protein</fullName>
    </submittedName>
</protein>
<organism evidence="2 3">
    <name type="scientific">Cylindrodendrum hubeiense</name>
    <dbReference type="NCBI Taxonomy" id="595255"/>
    <lineage>
        <taxon>Eukaryota</taxon>
        <taxon>Fungi</taxon>
        <taxon>Dikarya</taxon>
        <taxon>Ascomycota</taxon>
        <taxon>Pezizomycotina</taxon>
        <taxon>Sordariomycetes</taxon>
        <taxon>Hypocreomycetidae</taxon>
        <taxon>Hypocreales</taxon>
        <taxon>Nectriaceae</taxon>
        <taxon>Cylindrodendrum</taxon>
    </lineage>
</organism>
<evidence type="ECO:0000313" key="3">
    <source>
        <dbReference type="Proteomes" id="UP000722485"/>
    </source>
</evidence>
<sequence>MGHWQKKVLEKLGVRSFRNCVMASLDEDSNEEDEDEEEEDDDDDQDSEILAFIDDPTGSEASTNEDDLI</sequence>
<keyword evidence="3" id="KW-1185">Reference proteome</keyword>
<feature type="region of interest" description="Disordered" evidence="1">
    <location>
        <begin position="23"/>
        <end position="69"/>
    </location>
</feature>
<feature type="compositionally biased region" description="Acidic residues" evidence="1">
    <location>
        <begin position="25"/>
        <end position="47"/>
    </location>
</feature>
<accession>A0A9P5LB82</accession>
<evidence type="ECO:0000313" key="2">
    <source>
        <dbReference type="EMBL" id="KAF7541981.1"/>
    </source>
</evidence>
<dbReference type="EMBL" id="JAANBB010000477">
    <property type="protein sequence ID" value="KAF7541981.1"/>
    <property type="molecule type" value="Genomic_DNA"/>
</dbReference>
<evidence type="ECO:0000256" key="1">
    <source>
        <dbReference type="SAM" id="MobiDB-lite"/>
    </source>
</evidence>
<dbReference type="AlphaFoldDB" id="A0A9P5LB82"/>
<gene>
    <name evidence="2" type="ORF">G7Z17_g11842</name>
</gene>
<dbReference type="Proteomes" id="UP000722485">
    <property type="component" value="Unassembled WGS sequence"/>
</dbReference>
<proteinExistence type="predicted"/>